<dbReference type="InterPro" id="IPR029044">
    <property type="entry name" value="Nucleotide-diphossugar_trans"/>
</dbReference>
<name>A0A409VAU7_9AGAR</name>
<comment type="caution">
    <text evidence="16">The sequence shown here is derived from an EMBL/GenBank/DDBJ whole genome shotgun (WGS) entry which is preliminary data.</text>
</comment>
<accession>A0A409VAU7</accession>
<dbReference type="InterPro" id="IPR025993">
    <property type="entry name" value="Ceramide_glucosylTrfase"/>
</dbReference>
<dbReference type="STRING" id="181874.A0A409VAU7"/>
<evidence type="ECO:0000313" key="16">
    <source>
        <dbReference type="EMBL" id="PPQ62989.1"/>
    </source>
</evidence>
<protein>
    <recommendedName>
        <fullName evidence="6">Ceramide glucosyltransferase</fullName>
        <ecNumber evidence="5">2.4.1.80</ecNumber>
    </recommendedName>
    <alternativeName>
        <fullName evidence="13">Glucosylceramide synthase</fullName>
    </alternativeName>
    <alternativeName>
        <fullName evidence="14">UDP-glucose ceramide glucosyltransferase</fullName>
    </alternativeName>
    <alternativeName>
        <fullName evidence="12">UDP-glucose:N-acylsphingosine D-glucosyltransferase</fullName>
    </alternativeName>
</protein>
<dbReference type="OrthoDB" id="1483400at2759"/>
<evidence type="ECO:0000256" key="5">
    <source>
        <dbReference type="ARBA" id="ARBA00012699"/>
    </source>
</evidence>
<evidence type="ECO:0000256" key="15">
    <source>
        <dbReference type="SAM" id="Phobius"/>
    </source>
</evidence>
<dbReference type="GO" id="GO:0016020">
    <property type="term" value="C:membrane"/>
    <property type="evidence" value="ECO:0007669"/>
    <property type="project" value="UniProtKB-SubCell"/>
</dbReference>
<dbReference type="PANTHER" id="PTHR12726:SF0">
    <property type="entry name" value="CERAMIDE GLUCOSYLTRANSFERASE"/>
    <property type="match status" value="1"/>
</dbReference>
<evidence type="ECO:0000313" key="17">
    <source>
        <dbReference type="Proteomes" id="UP000284842"/>
    </source>
</evidence>
<evidence type="ECO:0000256" key="1">
    <source>
        <dbReference type="ARBA" id="ARBA00004141"/>
    </source>
</evidence>
<evidence type="ECO:0000256" key="12">
    <source>
        <dbReference type="ARBA" id="ARBA00031017"/>
    </source>
</evidence>
<dbReference type="GO" id="GO:0008120">
    <property type="term" value="F:ceramide glucosyltransferase activity"/>
    <property type="evidence" value="ECO:0007669"/>
    <property type="project" value="UniProtKB-EC"/>
</dbReference>
<gene>
    <name evidence="16" type="ORF">CVT24_006095</name>
</gene>
<comment type="pathway">
    <text evidence="3">Sphingolipid metabolism.</text>
</comment>
<evidence type="ECO:0000256" key="13">
    <source>
        <dbReference type="ARBA" id="ARBA00031543"/>
    </source>
</evidence>
<sequence length="426" mass="48202">MSTEAIWYIFSIVALIWYLVLWAIGLLGCHVARRRYRSRPHSQPSSKDRTNRPGVSILRPLKGLDTNLYENLESTFKQDYANYEIIFSVADEDDEALHVVDALVKRYPQVKTSIIVGEEVVGINPKVNNLIRPFRKAAHDILWVIDSGIMVDSGTLSRSMDVLTGELSRKQSNPVALIHHVPFALVNEPSVGTQIEAAFLNTNHAKMYLAINTVGIESCVVGKSNIYRRSDVERLNASMIPIRQQVARNFQPSLYGVPAFGKYLAEDNMIASALWHELGLRHDLSCDIARNVIGNMSFMDYVWRRVRWIRVRKHMVLAATLLEPLTESLALVLIGSFAFHSLLNVSPWIFCPLHVILWLIVDLDVYASLAGHQMSKGSFLSFIGAYTAREVLAFPIWLIAVFGNEIIWRGQRYEVFQNGQARLAHS</sequence>
<dbReference type="SUPFAM" id="SSF53448">
    <property type="entry name" value="Nucleotide-diphospho-sugar transferases"/>
    <property type="match status" value="1"/>
</dbReference>
<dbReference type="AlphaFoldDB" id="A0A409VAU7"/>
<dbReference type="Gene3D" id="3.90.550.10">
    <property type="entry name" value="Spore Coat Polysaccharide Biosynthesis Protein SpsA, Chain A"/>
    <property type="match status" value="1"/>
</dbReference>
<comment type="similarity">
    <text evidence="4">Belongs to the glycosyltransferase 2 family.</text>
</comment>
<keyword evidence="10 15" id="KW-1133">Transmembrane helix</keyword>
<feature type="transmembrane region" description="Helical" evidence="15">
    <location>
        <begin position="345"/>
        <end position="367"/>
    </location>
</feature>
<comment type="subcellular location">
    <subcellularLocation>
        <location evidence="1">Membrane</location>
        <topology evidence="1">Multi-pass membrane protein</topology>
    </subcellularLocation>
</comment>
<keyword evidence="17" id="KW-1185">Reference proteome</keyword>
<dbReference type="Proteomes" id="UP000284842">
    <property type="component" value="Unassembled WGS sequence"/>
</dbReference>
<evidence type="ECO:0000256" key="4">
    <source>
        <dbReference type="ARBA" id="ARBA00006739"/>
    </source>
</evidence>
<proteinExistence type="inferred from homology"/>
<evidence type="ECO:0000256" key="11">
    <source>
        <dbReference type="ARBA" id="ARBA00023136"/>
    </source>
</evidence>
<dbReference type="GO" id="GO:0006679">
    <property type="term" value="P:glucosylceramide biosynthetic process"/>
    <property type="evidence" value="ECO:0007669"/>
    <property type="project" value="TreeGrafter"/>
</dbReference>
<evidence type="ECO:0000256" key="10">
    <source>
        <dbReference type="ARBA" id="ARBA00022989"/>
    </source>
</evidence>
<evidence type="ECO:0000256" key="3">
    <source>
        <dbReference type="ARBA" id="ARBA00004991"/>
    </source>
</evidence>
<evidence type="ECO:0000256" key="9">
    <source>
        <dbReference type="ARBA" id="ARBA00022692"/>
    </source>
</evidence>
<reference evidence="16 17" key="1">
    <citation type="journal article" date="2018" name="Evol. Lett.">
        <title>Horizontal gene cluster transfer increased hallucinogenic mushroom diversity.</title>
        <authorList>
            <person name="Reynolds H.T."/>
            <person name="Vijayakumar V."/>
            <person name="Gluck-Thaler E."/>
            <person name="Korotkin H.B."/>
            <person name="Matheny P.B."/>
            <person name="Slot J.C."/>
        </authorList>
    </citation>
    <scope>NUCLEOTIDE SEQUENCE [LARGE SCALE GENOMIC DNA]</scope>
    <source>
        <strain evidence="16 17">2629</strain>
    </source>
</reference>
<feature type="transmembrane region" description="Helical" evidence="15">
    <location>
        <begin position="6"/>
        <end position="29"/>
    </location>
</feature>
<dbReference type="Pfam" id="PF13506">
    <property type="entry name" value="Glyco_transf_21"/>
    <property type="match status" value="1"/>
</dbReference>
<dbReference type="InParanoid" id="A0A409VAU7"/>
<organism evidence="16 17">
    <name type="scientific">Panaeolus cyanescens</name>
    <dbReference type="NCBI Taxonomy" id="181874"/>
    <lineage>
        <taxon>Eukaryota</taxon>
        <taxon>Fungi</taxon>
        <taxon>Dikarya</taxon>
        <taxon>Basidiomycota</taxon>
        <taxon>Agaricomycotina</taxon>
        <taxon>Agaricomycetes</taxon>
        <taxon>Agaricomycetidae</taxon>
        <taxon>Agaricales</taxon>
        <taxon>Agaricineae</taxon>
        <taxon>Galeropsidaceae</taxon>
        <taxon>Panaeolus</taxon>
    </lineage>
</organism>
<evidence type="ECO:0000256" key="6">
    <source>
        <dbReference type="ARBA" id="ARBA00019988"/>
    </source>
</evidence>
<evidence type="ECO:0000256" key="14">
    <source>
        <dbReference type="ARBA" id="ARBA00032575"/>
    </source>
</evidence>
<evidence type="ECO:0000256" key="7">
    <source>
        <dbReference type="ARBA" id="ARBA00022676"/>
    </source>
</evidence>
<evidence type="ECO:0000256" key="8">
    <source>
        <dbReference type="ARBA" id="ARBA00022679"/>
    </source>
</evidence>
<keyword evidence="9 15" id="KW-0812">Transmembrane</keyword>
<feature type="transmembrane region" description="Helical" evidence="15">
    <location>
        <begin position="315"/>
        <end position="339"/>
    </location>
</feature>
<keyword evidence="11 15" id="KW-0472">Membrane</keyword>
<evidence type="ECO:0000256" key="2">
    <source>
        <dbReference type="ARBA" id="ARBA00004760"/>
    </source>
</evidence>
<dbReference type="EC" id="2.4.1.80" evidence="5"/>
<comment type="pathway">
    <text evidence="2">Lipid metabolism; sphingolipid metabolism.</text>
</comment>
<dbReference type="EMBL" id="NHTK01006134">
    <property type="protein sequence ID" value="PPQ62989.1"/>
    <property type="molecule type" value="Genomic_DNA"/>
</dbReference>
<dbReference type="UniPathway" id="UPA00222"/>
<dbReference type="PANTHER" id="PTHR12726">
    <property type="entry name" value="CERAMIDE GLUCOSYLTRANSFERASE"/>
    <property type="match status" value="1"/>
</dbReference>
<keyword evidence="7" id="KW-0328">Glycosyltransferase</keyword>
<keyword evidence="8" id="KW-0808">Transferase</keyword>
<dbReference type="CDD" id="cd02520">
    <property type="entry name" value="Glucosylceramide_synthase"/>
    <property type="match status" value="1"/>
</dbReference>
<feature type="transmembrane region" description="Helical" evidence="15">
    <location>
        <begin position="379"/>
        <end position="402"/>
    </location>
</feature>